<dbReference type="CDD" id="cd16345">
    <property type="entry name" value="LMWP_ArsC"/>
    <property type="match status" value="1"/>
</dbReference>
<dbReference type="SUPFAM" id="SSF52788">
    <property type="entry name" value="Phosphotyrosine protein phosphatases I"/>
    <property type="match status" value="1"/>
</dbReference>
<evidence type="ECO:0000256" key="1">
    <source>
        <dbReference type="ARBA" id="ARBA00022849"/>
    </source>
</evidence>
<dbReference type="PANTHER" id="PTHR43428:SF1">
    <property type="entry name" value="ARSENATE REDUCTASE"/>
    <property type="match status" value="1"/>
</dbReference>
<dbReference type="Pfam" id="PF01451">
    <property type="entry name" value="LMWPc"/>
    <property type="match status" value="1"/>
</dbReference>
<evidence type="ECO:0000313" key="4">
    <source>
        <dbReference type="Proteomes" id="UP000005143"/>
    </source>
</evidence>
<keyword evidence="3" id="KW-0560">Oxidoreductase</keyword>
<dbReference type="OrthoDB" id="9799372at2"/>
<dbReference type="PATRIC" id="fig|1097667.3.peg.68"/>
<name>H0DZW3_9ACTN</name>
<dbReference type="AlphaFoldDB" id="H0DZW3"/>
<dbReference type="GO" id="GO:0046685">
    <property type="term" value="P:response to arsenic-containing substance"/>
    <property type="evidence" value="ECO:0007669"/>
    <property type="project" value="UniProtKB-KW"/>
</dbReference>
<keyword evidence="1" id="KW-0059">Arsenical resistance</keyword>
<evidence type="ECO:0000259" key="2">
    <source>
        <dbReference type="SMART" id="SM00226"/>
    </source>
</evidence>
<proteinExistence type="predicted"/>
<gene>
    <name evidence="3" type="ORF">PAI11_00680</name>
</gene>
<dbReference type="SMART" id="SM00226">
    <property type="entry name" value="LMWPc"/>
    <property type="match status" value="1"/>
</dbReference>
<dbReference type="Gene3D" id="3.40.50.2300">
    <property type="match status" value="1"/>
</dbReference>
<keyword evidence="4" id="KW-1185">Reference proteome</keyword>
<organism evidence="3 4">
    <name type="scientific">Patulibacter medicamentivorans</name>
    <dbReference type="NCBI Taxonomy" id="1097667"/>
    <lineage>
        <taxon>Bacteria</taxon>
        <taxon>Bacillati</taxon>
        <taxon>Actinomycetota</taxon>
        <taxon>Thermoleophilia</taxon>
        <taxon>Solirubrobacterales</taxon>
        <taxon>Patulibacteraceae</taxon>
        <taxon>Patulibacter</taxon>
    </lineage>
</organism>
<feature type="domain" description="Phosphotyrosine protein phosphatase I" evidence="2">
    <location>
        <begin position="2"/>
        <end position="126"/>
    </location>
</feature>
<dbReference type="Proteomes" id="UP000005143">
    <property type="component" value="Unassembled WGS sequence"/>
</dbReference>
<sequence>MRHVLFVCNHNAGRSQMAQAFFEKHAPSDIRAESAGTQPAKRIWPTVVEAMAEVGIDVAGRKPRKLTVEMQLHADWALTMGCGDACPYVPTTVQAWDLPDPADQPLERVREIRDEIERHVLTLIDEHLVDIYTDRTAHQLRLQRLLPDLQHEFGASHDAALIRSCADRILGDYDEAAVRGHVLTLVHRRTRECLIAGECDAPALPSSLTTA</sequence>
<evidence type="ECO:0000313" key="3">
    <source>
        <dbReference type="EMBL" id="EHN13067.1"/>
    </source>
</evidence>
<dbReference type="GO" id="GO:0008794">
    <property type="term" value="F:arsenate reductase (glutaredoxin) activity"/>
    <property type="evidence" value="ECO:0007669"/>
    <property type="project" value="UniProtKB-EC"/>
</dbReference>
<dbReference type="InterPro" id="IPR036196">
    <property type="entry name" value="Ptyr_pPase_sf"/>
</dbReference>
<dbReference type="RefSeq" id="WP_007569636.1">
    <property type="nucleotide sequence ID" value="NZ_AGUD01000003.1"/>
</dbReference>
<accession>H0DZW3</accession>
<protein>
    <submittedName>
        <fullName evidence="3">Arsenate reductase</fullName>
        <ecNumber evidence="3">1.20.4.1</ecNumber>
    </submittedName>
</protein>
<dbReference type="PANTHER" id="PTHR43428">
    <property type="entry name" value="ARSENATE REDUCTASE"/>
    <property type="match status" value="1"/>
</dbReference>
<dbReference type="EMBL" id="AGUD01000003">
    <property type="protein sequence ID" value="EHN13067.1"/>
    <property type="molecule type" value="Genomic_DNA"/>
</dbReference>
<dbReference type="EC" id="1.20.4.1" evidence="3"/>
<reference evidence="3 4" key="1">
    <citation type="journal article" date="2013" name="Biodegradation">
        <title>Quantitative proteomic analysis of ibuprofen-degrading Patulibacter sp. strain I11.</title>
        <authorList>
            <person name="Almeida B."/>
            <person name="Kjeldal H."/>
            <person name="Lolas I."/>
            <person name="Knudsen A.D."/>
            <person name="Carvalho G."/>
            <person name="Nielsen K.L."/>
            <person name="Barreto Crespo M.T."/>
            <person name="Stensballe A."/>
            <person name="Nielsen J.L."/>
        </authorList>
    </citation>
    <scope>NUCLEOTIDE SEQUENCE [LARGE SCALE GENOMIC DNA]</scope>
    <source>
        <strain evidence="3 4">I11</strain>
    </source>
</reference>
<dbReference type="InterPro" id="IPR023485">
    <property type="entry name" value="Ptyr_pPase"/>
</dbReference>
<comment type="caution">
    <text evidence="3">The sequence shown here is derived from an EMBL/GenBank/DDBJ whole genome shotgun (WGS) entry which is preliminary data.</text>
</comment>